<dbReference type="EMBL" id="CP011339">
    <property type="protein sequence ID" value="AKV71168.1"/>
    <property type="molecule type" value="Genomic_DNA"/>
</dbReference>
<reference evidence="3 4" key="1">
    <citation type="journal article" date="2016" name="Stand. Genomic Sci.">
        <title>Complete genome sequence and genomic characterization of Microcystis panniformis FACHB 1757 by third-generation sequencing.</title>
        <authorList>
            <person name="Zhang J.Y."/>
            <person name="Guan R."/>
            <person name="Zhang H.J."/>
            <person name="Li H."/>
            <person name="Xiao P."/>
            <person name="Yu G.L."/>
            <person name="Du L."/>
            <person name="Cao D.M."/>
            <person name="Zhu B.C."/>
            <person name="Li R.H."/>
            <person name="Lu Z.H."/>
        </authorList>
    </citation>
    <scope>NUCLEOTIDE SEQUENCE [LARGE SCALE GENOMIC DNA]</scope>
    <source>
        <strain evidence="3 4">FACHB-1757</strain>
    </source>
</reference>
<dbReference type="InterPro" id="IPR032269">
    <property type="entry name" value="DUF4833"/>
</dbReference>
<accession>A0A0K1SAV4</accession>
<evidence type="ECO:0000259" key="2">
    <source>
        <dbReference type="Pfam" id="PF16117"/>
    </source>
</evidence>
<evidence type="ECO:0000313" key="3">
    <source>
        <dbReference type="EMBL" id="AKV71168.1"/>
    </source>
</evidence>
<feature type="signal peptide" evidence="1">
    <location>
        <begin position="1"/>
        <end position="29"/>
    </location>
</feature>
<dbReference type="AlphaFoldDB" id="A0A0K1SAV4"/>
<proteinExistence type="predicted"/>
<evidence type="ECO:0000256" key="1">
    <source>
        <dbReference type="SAM" id="SignalP"/>
    </source>
</evidence>
<dbReference type="Proteomes" id="UP000068167">
    <property type="component" value="Chromosome"/>
</dbReference>
<keyword evidence="1" id="KW-0732">Signal</keyword>
<gene>
    <name evidence="3" type="ORF">VL20_6440</name>
</gene>
<organism evidence="3 4">
    <name type="scientific">Microcystis panniformis FACHB-1757</name>
    <dbReference type="NCBI Taxonomy" id="1638788"/>
    <lineage>
        <taxon>Bacteria</taxon>
        <taxon>Bacillati</taxon>
        <taxon>Cyanobacteriota</taxon>
        <taxon>Cyanophyceae</taxon>
        <taxon>Oscillatoriophycideae</taxon>
        <taxon>Chroococcales</taxon>
        <taxon>Microcystaceae</taxon>
        <taxon>Microcystis</taxon>
    </lineage>
</organism>
<keyword evidence="4" id="KW-1185">Reference proteome</keyword>
<feature type="chain" id="PRO_5005468545" description="DUF4833 domain-containing protein" evidence="1">
    <location>
        <begin position="30"/>
        <end position="220"/>
    </location>
</feature>
<feature type="domain" description="DUF4833" evidence="2">
    <location>
        <begin position="36"/>
        <end position="158"/>
    </location>
</feature>
<protein>
    <recommendedName>
        <fullName evidence="2">DUF4833 domain-containing protein</fullName>
    </recommendedName>
</protein>
<dbReference type="Pfam" id="PF16117">
    <property type="entry name" value="DUF4833"/>
    <property type="match status" value="1"/>
</dbReference>
<sequence>MIAMKKKHNVVTLYLISAFILSLCPSLTAQEYPSIFYISKSDNGNQVHYGIRLAPDCSPQGSNPVYPYWKLENKKTENLLEMEQPAFGIASQSVSGNQVILEINGLKNNGINRLITVKTFRAPNNTCQARAFIKINQTPNPLSRIHVTLASIVRVPGIDIALGGKVKSLTLIDTQQNQETIPCLSNCEFGIQFEEYRTYALYNFTMMYMNENPSFQTFSD</sequence>
<evidence type="ECO:0000313" key="4">
    <source>
        <dbReference type="Proteomes" id="UP000068167"/>
    </source>
</evidence>
<name>A0A0K1SAV4_9CHRO</name>
<dbReference type="KEGG" id="mpk:VL20_6440"/>
<dbReference type="PATRIC" id="fig|1638788.3.peg.6465"/>